<evidence type="ECO:0000256" key="2">
    <source>
        <dbReference type="ARBA" id="ARBA00022801"/>
    </source>
</evidence>
<name>A0A921LT51_9ACTN</name>
<protein>
    <recommendedName>
        <fullName evidence="6">Phospholipase/carboxylesterase/thioesterase domain-containing protein</fullName>
    </recommendedName>
</protein>
<dbReference type="EMBL" id="DYUZ01000014">
    <property type="protein sequence ID" value="HJG36871.1"/>
    <property type="molecule type" value="Genomic_DNA"/>
</dbReference>
<organism evidence="4 5">
    <name type="scientific">Enorma phocaeensis</name>
    <dbReference type="NCBI Taxonomy" id="1871019"/>
    <lineage>
        <taxon>Bacteria</taxon>
        <taxon>Bacillati</taxon>
        <taxon>Actinomycetota</taxon>
        <taxon>Coriobacteriia</taxon>
        <taxon>Coriobacteriales</taxon>
        <taxon>Coriobacteriaceae</taxon>
        <taxon>Enorma</taxon>
    </lineage>
</organism>
<comment type="caution">
    <text evidence="4">The sequence shown here is derived from an EMBL/GenBank/DDBJ whole genome shotgun (WGS) entry which is preliminary data.</text>
</comment>
<dbReference type="AlphaFoldDB" id="A0A921LT51"/>
<reference evidence="4" key="2">
    <citation type="submission" date="2021-09" db="EMBL/GenBank/DDBJ databases">
        <authorList>
            <person name="Gilroy R."/>
        </authorList>
    </citation>
    <scope>NUCLEOTIDE SEQUENCE</scope>
    <source>
        <strain evidence="4">ChiHjej13B12-9602</strain>
    </source>
</reference>
<reference evidence="4" key="1">
    <citation type="journal article" date="2021" name="PeerJ">
        <title>Extensive microbial diversity within the chicken gut microbiome revealed by metagenomics and culture.</title>
        <authorList>
            <person name="Gilroy R."/>
            <person name="Ravi A."/>
            <person name="Getino M."/>
            <person name="Pursley I."/>
            <person name="Horton D.L."/>
            <person name="Alikhan N.F."/>
            <person name="Baker D."/>
            <person name="Gharbi K."/>
            <person name="Hall N."/>
            <person name="Watson M."/>
            <person name="Adriaenssens E.M."/>
            <person name="Foster-Nyarko E."/>
            <person name="Jarju S."/>
            <person name="Secka A."/>
            <person name="Antonio M."/>
            <person name="Oren A."/>
            <person name="Chaudhuri R.R."/>
            <person name="La Ragione R."/>
            <person name="Hildebrand F."/>
            <person name="Pallen M.J."/>
        </authorList>
    </citation>
    <scope>NUCLEOTIDE SEQUENCE</scope>
    <source>
        <strain evidence="4">ChiHjej13B12-9602</strain>
    </source>
</reference>
<dbReference type="RefSeq" id="WP_273189290.1">
    <property type="nucleotide sequence ID" value="NZ_DYUZ01000014.1"/>
</dbReference>
<dbReference type="PANTHER" id="PTHR43037">
    <property type="entry name" value="UNNAMED PRODUCT-RELATED"/>
    <property type="match status" value="1"/>
</dbReference>
<dbReference type="Proteomes" id="UP000753256">
    <property type="component" value="Unassembled WGS sequence"/>
</dbReference>
<dbReference type="SUPFAM" id="SSF53474">
    <property type="entry name" value="alpha/beta-Hydrolases"/>
    <property type="match status" value="1"/>
</dbReference>
<evidence type="ECO:0000256" key="1">
    <source>
        <dbReference type="ARBA" id="ARBA00022729"/>
    </source>
</evidence>
<evidence type="ECO:0000313" key="5">
    <source>
        <dbReference type="Proteomes" id="UP000753256"/>
    </source>
</evidence>
<dbReference type="GO" id="GO:0016787">
    <property type="term" value="F:hydrolase activity"/>
    <property type="evidence" value="ECO:0007669"/>
    <property type="project" value="UniProtKB-KW"/>
</dbReference>
<accession>A0A921LT51</accession>
<dbReference type="PANTHER" id="PTHR43037:SF5">
    <property type="entry name" value="FERULOYL ESTERASE"/>
    <property type="match status" value="1"/>
</dbReference>
<gene>
    <name evidence="4" type="ORF">K8V70_03265</name>
</gene>
<dbReference type="Gene3D" id="3.40.50.1820">
    <property type="entry name" value="alpha/beta hydrolase"/>
    <property type="match status" value="1"/>
</dbReference>
<keyword evidence="1" id="KW-0732">Signal</keyword>
<dbReference type="InterPro" id="IPR050955">
    <property type="entry name" value="Plant_Biomass_Hydrol_Est"/>
</dbReference>
<evidence type="ECO:0008006" key="6">
    <source>
        <dbReference type="Google" id="ProtNLM"/>
    </source>
</evidence>
<proteinExistence type="predicted"/>
<feature type="region of interest" description="Disordered" evidence="3">
    <location>
        <begin position="474"/>
        <end position="501"/>
    </location>
</feature>
<evidence type="ECO:0000256" key="3">
    <source>
        <dbReference type="SAM" id="MobiDB-lite"/>
    </source>
</evidence>
<evidence type="ECO:0000313" key="4">
    <source>
        <dbReference type="EMBL" id="HJG36871.1"/>
    </source>
</evidence>
<sequence>MPEQPRYVYISTKASIDPVKTVIVFPPADQARTVGDAESFARRSGWVDAVEDDASVLMVAVAGDGWDACPADMPMRLYQENRRSFKAVGTGSAAAGGSLWAWETLIYLVGYGDGATFAGNYQLSCPGFAAASVLVDGSADALGALDEPSEHWLVNNPSDYNVKNRDIPIAAWFMGTGSAQAMLDHAIAVDAAEPAGDIEVAGHPTRVLANPENAGMQIRVTPGLTGEDPVIANAGMDFFCRVIRWKNGPDGSLAPRRTKDEFCHDGTYLHDEVIHGGERYHYAVYLPKGFKRAQARNLSLVISIHGRGEPTWIFAEKNGWERLADETRAFVVMLPDSPGNVWSEERDAPALAKMVEQTIDSFGLCRERTFITGFSNGAVFTCQMASLYPSSSRLRRRGTVRALKRSFRVGWEDSSLRRASPTPATRSRSGLLPAMPMIRRGSSQPKMLTWCSPLTGAAARRRRSSIPRRSMLRAMGTRRASASTRSNTATTRVSRWWRRPV</sequence>
<feature type="compositionally biased region" description="Low complexity" evidence="3">
    <location>
        <begin position="474"/>
        <end position="494"/>
    </location>
</feature>
<dbReference type="InterPro" id="IPR029058">
    <property type="entry name" value="AB_hydrolase_fold"/>
</dbReference>
<keyword evidence="2" id="KW-0378">Hydrolase</keyword>